<sequence>MKKKPMLPFGYKLMAAYLLMALIPVMIIGYYAYTTSVKSIREQAASSIEGTLQQTKENVLYRFQLLSRTSDQIYWDYALQEDLRLRNNGWAIYNTTIKSIEPKLQNAVNLTPHQALLRFYISNEQFPEMYALHMPGADPLQRMETFELLHLSRIVDKYWYKTLPSVDEGEIDKSQYWLQVEEDRIVGNLSLMRRVYDYQNRKQIGFIRVVTKINQLLSGVHYEKLGENSAVVVLDEWNEVIYASAPNKQDYPLLKKWNPDWEKGKLSIRQQLPEIDWTLVALVPDEQLEKQIGKVKLMTILICIGSFIMLAAISLVVSKFLTVRITKIIQSLNAFREGRFNKRIQYSGNDEFYYIAEAFNEMGGYINTLIKEVYVVQMEKKGAELKALQAQINPHFLYNTLSSISRLGKLGEIGKLDQMVMGLAKFYRLTLNNGKFIIPAQLELEQAQAYIAIQQIKYGSRLDVMFDISAEVYGYRTVKLILQPFIENVLEHALYQPRIHIKVCAYVEQGRRLIFLVVDDGIGMKPEKVGSIWSNDDTRIGYGIRNVDDRIKLHYGPQYGVTIGSIYGGGTAVRISVPLSRQDETA</sequence>
<dbReference type="PANTHER" id="PTHR34220:SF7">
    <property type="entry name" value="SENSOR HISTIDINE KINASE YPDA"/>
    <property type="match status" value="1"/>
</dbReference>
<dbReference type="SUPFAM" id="SSF55874">
    <property type="entry name" value="ATPase domain of HSP90 chaperone/DNA topoisomerase II/histidine kinase"/>
    <property type="match status" value="1"/>
</dbReference>
<keyword evidence="2" id="KW-1003">Cell membrane</keyword>
<dbReference type="InterPro" id="IPR003594">
    <property type="entry name" value="HATPase_dom"/>
</dbReference>
<proteinExistence type="predicted"/>
<feature type="domain" description="HAMP" evidence="8">
    <location>
        <begin position="319"/>
        <end position="371"/>
    </location>
</feature>
<dbReference type="RefSeq" id="WP_120109033.1">
    <property type="nucleotide sequence ID" value="NZ_QXQB01000002.1"/>
</dbReference>
<dbReference type="Pfam" id="PF02518">
    <property type="entry name" value="HATPase_c"/>
    <property type="match status" value="1"/>
</dbReference>
<keyword evidence="10" id="KW-1185">Reference proteome</keyword>
<evidence type="ECO:0000259" key="8">
    <source>
        <dbReference type="PROSITE" id="PS50885"/>
    </source>
</evidence>
<dbReference type="Gene3D" id="6.10.340.10">
    <property type="match status" value="1"/>
</dbReference>
<name>A0A3A6PDA4_9BACL</name>
<dbReference type="GO" id="GO:0000155">
    <property type="term" value="F:phosphorelay sensor kinase activity"/>
    <property type="evidence" value="ECO:0007669"/>
    <property type="project" value="InterPro"/>
</dbReference>
<dbReference type="GO" id="GO:0005886">
    <property type="term" value="C:plasma membrane"/>
    <property type="evidence" value="ECO:0007669"/>
    <property type="project" value="UniProtKB-SubCell"/>
</dbReference>
<evidence type="ECO:0000256" key="2">
    <source>
        <dbReference type="ARBA" id="ARBA00022475"/>
    </source>
</evidence>
<evidence type="ECO:0000313" key="10">
    <source>
        <dbReference type="Proteomes" id="UP000267798"/>
    </source>
</evidence>
<reference evidence="9 10" key="1">
    <citation type="submission" date="2018-09" db="EMBL/GenBank/DDBJ databases">
        <title>Paenibacillus aracenensis nov. sp. isolated from a cave in southern Spain.</title>
        <authorList>
            <person name="Jurado V."/>
            <person name="Gutierrez-Patricio S."/>
            <person name="Gonzalez-Pimentel J.L."/>
            <person name="Miller A.Z."/>
            <person name="Laiz L."/>
            <person name="Saiz-Jimenez C."/>
        </authorList>
    </citation>
    <scope>NUCLEOTIDE SEQUENCE [LARGE SCALE GENOMIC DNA]</scope>
    <source>
        <strain evidence="9 10">JCM 19203</strain>
    </source>
</reference>
<feature type="transmembrane region" description="Helical" evidence="7">
    <location>
        <begin position="297"/>
        <end position="317"/>
    </location>
</feature>
<keyword evidence="4" id="KW-0808">Transferase</keyword>
<protein>
    <submittedName>
        <fullName evidence="9">Sensor histidine kinase</fullName>
    </submittedName>
</protein>
<accession>A0A3A6PDA4</accession>
<keyword evidence="7" id="KW-1133">Transmembrane helix</keyword>
<feature type="transmembrane region" description="Helical" evidence="7">
    <location>
        <begin position="12"/>
        <end position="33"/>
    </location>
</feature>
<evidence type="ECO:0000256" key="5">
    <source>
        <dbReference type="ARBA" id="ARBA00022777"/>
    </source>
</evidence>
<dbReference type="Pfam" id="PF00672">
    <property type="entry name" value="HAMP"/>
    <property type="match status" value="1"/>
</dbReference>
<evidence type="ECO:0000256" key="4">
    <source>
        <dbReference type="ARBA" id="ARBA00022679"/>
    </source>
</evidence>
<keyword evidence="5 9" id="KW-0418">Kinase</keyword>
<dbReference type="InterPro" id="IPR050640">
    <property type="entry name" value="Bact_2-comp_sensor_kinase"/>
</dbReference>
<dbReference type="SMART" id="SM00304">
    <property type="entry name" value="HAMP"/>
    <property type="match status" value="1"/>
</dbReference>
<dbReference type="InterPro" id="IPR036890">
    <property type="entry name" value="HATPase_C_sf"/>
</dbReference>
<keyword evidence="3" id="KW-0597">Phosphoprotein</keyword>
<evidence type="ECO:0000313" key="9">
    <source>
        <dbReference type="EMBL" id="RJX39502.1"/>
    </source>
</evidence>
<dbReference type="EMBL" id="QXQB01000002">
    <property type="protein sequence ID" value="RJX39502.1"/>
    <property type="molecule type" value="Genomic_DNA"/>
</dbReference>
<dbReference type="Gene3D" id="3.30.565.10">
    <property type="entry name" value="Histidine kinase-like ATPase, C-terminal domain"/>
    <property type="match status" value="1"/>
</dbReference>
<dbReference type="Proteomes" id="UP000267798">
    <property type="component" value="Unassembled WGS sequence"/>
</dbReference>
<comment type="subcellular location">
    <subcellularLocation>
        <location evidence="1">Cell membrane</location>
        <topology evidence="1">Multi-pass membrane protein</topology>
    </subcellularLocation>
</comment>
<evidence type="ECO:0000256" key="1">
    <source>
        <dbReference type="ARBA" id="ARBA00004651"/>
    </source>
</evidence>
<dbReference type="PROSITE" id="PS50885">
    <property type="entry name" value="HAMP"/>
    <property type="match status" value="1"/>
</dbReference>
<gene>
    <name evidence="9" type="ORF">D3P09_08740</name>
</gene>
<comment type="caution">
    <text evidence="9">The sequence shown here is derived from an EMBL/GenBank/DDBJ whole genome shotgun (WGS) entry which is preliminary data.</text>
</comment>
<dbReference type="OrthoDB" id="9809348at2"/>
<dbReference type="InterPro" id="IPR003660">
    <property type="entry name" value="HAMP_dom"/>
</dbReference>
<keyword evidence="6 7" id="KW-0472">Membrane</keyword>
<evidence type="ECO:0000256" key="3">
    <source>
        <dbReference type="ARBA" id="ARBA00022553"/>
    </source>
</evidence>
<dbReference type="Pfam" id="PF06580">
    <property type="entry name" value="His_kinase"/>
    <property type="match status" value="1"/>
</dbReference>
<organism evidence="9 10">
    <name type="scientific">Paenibacillus pinisoli</name>
    <dbReference type="NCBI Taxonomy" id="1276110"/>
    <lineage>
        <taxon>Bacteria</taxon>
        <taxon>Bacillati</taxon>
        <taxon>Bacillota</taxon>
        <taxon>Bacilli</taxon>
        <taxon>Bacillales</taxon>
        <taxon>Paenibacillaceae</taxon>
        <taxon>Paenibacillus</taxon>
    </lineage>
</organism>
<dbReference type="AlphaFoldDB" id="A0A3A6PDA4"/>
<evidence type="ECO:0000256" key="6">
    <source>
        <dbReference type="ARBA" id="ARBA00023136"/>
    </source>
</evidence>
<dbReference type="InterPro" id="IPR010559">
    <property type="entry name" value="Sig_transdc_His_kin_internal"/>
</dbReference>
<dbReference type="PANTHER" id="PTHR34220">
    <property type="entry name" value="SENSOR HISTIDINE KINASE YPDA"/>
    <property type="match status" value="1"/>
</dbReference>
<dbReference type="CDD" id="cd06225">
    <property type="entry name" value="HAMP"/>
    <property type="match status" value="1"/>
</dbReference>
<keyword evidence="7" id="KW-0812">Transmembrane</keyword>
<evidence type="ECO:0000256" key="7">
    <source>
        <dbReference type="SAM" id="Phobius"/>
    </source>
</evidence>